<dbReference type="PANTHER" id="PTHR43366">
    <property type="entry name" value="PYRUVATE SYNTHASE SUBUNIT PORC"/>
    <property type="match status" value="1"/>
</dbReference>
<evidence type="ECO:0000313" key="6">
    <source>
        <dbReference type="EMBL" id="MCL7343921.1"/>
    </source>
</evidence>
<comment type="caution">
    <text evidence="5">The sequence shown here is derived from an EMBL/GenBank/DDBJ whole genome shotgun (WGS) entry which is preliminary data.</text>
</comment>
<evidence type="ECO:0000259" key="4">
    <source>
        <dbReference type="Pfam" id="PF01558"/>
    </source>
</evidence>
<evidence type="ECO:0000256" key="2">
    <source>
        <dbReference type="ARBA" id="ARBA00023002"/>
    </source>
</evidence>
<gene>
    <name evidence="6" type="ORF">TQ35_005025</name>
    <name evidence="5" type="ORF">TQ35_07235</name>
</gene>
<reference evidence="6" key="2">
    <citation type="submission" date="2022-05" db="EMBL/GenBank/DDBJ databases">
        <title>Metagenome Sequencing of an Archaeal-Dominated Microbial Community from a Hot Spring at the Los Azufres Geothermal Field, Mexico.</title>
        <authorList>
            <person name="Marin-Paredes R."/>
            <person name="Martinez-Romero E."/>
            <person name="Servin-Garciduenas L.E."/>
        </authorList>
    </citation>
    <scope>NUCLEOTIDE SEQUENCE</scope>
    <source>
        <strain evidence="6">AZ1-454</strain>
    </source>
</reference>
<dbReference type="Pfam" id="PF01558">
    <property type="entry name" value="POR"/>
    <property type="match status" value="1"/>
</dbReference>
<dbReference type="EC" id="1.2.7.1" evidence="1"/>
<dbReference type="EMBL" id="JZWS02000003">
    <property type="protein sequence ID" value="MCL7343921.1"/>
    <property type="molecule type" value="Genomic_DNA"/>
</dbReference>
<sequence length="181" mass="19631">MIELSIKGRGGQGVVTAGELLVASSISEGYYGQSIPFYGGERRGAPVTSEVRLSKEPIFLHRRVYNPDVVAVFDASLFSVMNPLEGLKENGKVLINSSNPRKVWRETYVVDATKIAQDIGLVIAGWAVVNTAMVGALANLLKEYVDLDALEEVVKEEFPGKLGEMNAEAISLGYRGVKKVD</sequence>
<dbReference type="SUPFAM" id="SSF53323">
    <property type="entry name" value="Pyruvate-ferredoxin oxidoreductase, PFOR, domain III"/>
    <property type="match status" value="1"/>
</dbReference>
<keyword evidence="5" id="KW-0670">Pyruvate</keyword>
<dbReference type="InterPro" id="IPR051626">
    <property type="entry name" value="Oxidoreductase_gamma_subunit"/>
</dbReference>
<dbReference type="PATRIC" id="fig|1326980.8.peg.152"/>
<dbReference type="InterPro" id="IPR019752">
    <property type="entry name" value="Pyrv/ketoisovalerate_OxRed_cat"/>
</dbReference>
<dbReference type="InterPro" id="IPR011894">
    <property type="entry name" value="PorC_KorC"/>
</dbReference>
<proteinExistence type="predicted"/>
<dbReference type="Gene3D" id="3.40.920.10">
    <property type="entry name" value="Pyruvate-ferredoxin oxidoreductase, PFOR, domain III"/>
    <property type="match status" value="1"/>
</dbReference>
<dbReference type="PANTHER" id="PTHR43366:SF1">
    <property type="entry name" value="PYRUVATE SYNTHASE SUBUNIT PORC"/>
    <property type="match status" value="1"/>
</dbReference>
<dbReference type="AlphaFoldDB" id="A0A0F2LRP9"/>
<keyword evidence="2" id="KW-0560">Oxidoreductase</keyword>
<evidence type="ECO:0000256" key="3">
    <source>
        <dbReference type="ARBA" id="ARBA00049357"/>
    </source>
</evidence>
<dbReference type="GO" id="GO:0019164">
    <property type="term" value="F:pyruvate synthase activity"/>
    <property type="evidence" value="ECO:0007669"/>
    <property type="project" value="UniProtKB-EC"/>
</dbReference>
<dbReference type="InterPro" id="IPR002869">
    <property type="entry name" value="Pyrv_flavodox_OxRed_cen"/>
</dbReference>
<feature type="domain" description="Pyruvate/ketoisovalerate oxidoreductase catalytic" evidence="4">
    <location>
        <begin position="10"/>
        <end position="174"/>
    </location>
</feature>
<protein>
    <recommendedName>
        <fullName evidence="1">pyruvate synthase</fullName>
        <ecNumber evidence="1">1.2.7.1</ecNumber>
    </recommendedName>
</protein>
<organism evidence="5">
    <name type="scientific">Candidatus Aramenus sulfurataquae</name>
    <dbReference type="NCBI Taxonomy" id="1326980"/>
    <lineage>
        <taxon>Archaea</taxon>
        <taxon>Thermoproteota</taxon>
        <taxon>Thermoprotei</taxon>
        <taxon>Sulfolobales</taxon>
        <taxon>Sulfolobaceae</taxon>
        <taxon>Candidatus Aramenus</taxon>
    </lineage>
</organism>
<accession>A0A0F2LRP9</accession>
<dbReference type="EMBL" id="JZWS01000103">
    <property type="protein sequence ID" value="KJR78446.1"/>
    <property type="molecule type" value="Genomic_DNA"/>
</dbReference>
<dbReference type="NCBIfam" id="TIGR02175">
    <property type="entry name" value="PorC_KorC"/>
    <property type="match status" value="1"/>
</dbReference>
<comment type="catalytic activity">
    <reaction evidence="3">
        <text>2 oxidized [2Fe-2S]-[ferredoxin] + pyruvate + CoA = 2 reduced [2Fe-2S]-[ferredoxin] + acetyl-CoA + CO2 + H(+)</text>
        <dbReference type="Rhea" id="RHEA:12765"/>
        <dbReference type="Rhea" id="RHEA-COMP:10000"/>
        <dbReference type="Rhea" id="RHEA-COMP:10001"/>
        <dbReference type="ChEBI" id="CHEBI:15361"/>
        <dbReference type="ChEBI" id="CHEBI:15378"/>
        <dbReference type="ChEBI" id="CHEBI:16526"/>
        <dbReference type="ChEBI" id="CHEBI:33737"/>
        <dbReference type="ChEBI" id="CHEBI:33738"/>
        <dbReference type="ChEBI" id="CHEBI:57287"/>
        <dbReference type="ChEBI" id="CHEBI:57288"/>
        <dbReference type="EC" id="1.2.7.1"/>
    </reaction>
</comment>
<evidence type="ECO:0000256" key="1">
    <source>
        <dbReference type="ARBA" id="ARBA00012822"/>
    </source>
</evidence>
<evidence type="ECO:0000313" key="5">
    <source>
        <dbReference type="EMBL" id="KJR78446.1"/>
    </source>
</evidence>
<name>A0A0F2LRP9_9CREN</name>
<reference evidence="5" key="1">
    <citation type="submission" date="2015-03" db="EMBL/GenBank/DDBJ databases">
        <title>Metagenome Sequencing of an Archaeal-Dominated Microbial Community from a Hot Spring at the Los Azufres Geothermal Field, Mexico.</title>
        <authorList>
            <person name="Servin-Garciduenas L.E."/>
            <person name="Martinez-Romero E."/>
        </authorList>
    </citation>
    <scope>NUCLEOTIDE SEQUENCE [LARGE SCALE GENOMIC DNA]</scope>
    <source>
        <strain evidence="5">AZ1-454</strain>
    </source>
</reference>